<comment type="caution">
    <text evidence="1">The sequence shown here is derived from an EMBL/GenBank/DDBJ whole genome shotgun (WGS) entry which is preliminary data.</text>
</comment>
<keyword evidence="2" id="KW-1185">Reference proteome</keyword>
<evidence type="ECO:0000313" key="2">
    <source>
        <dbReference type="Proteomes" id="UP000789901"/>
    </source>
</evidence>
<sequence>FSNSSFINLETTNNIEVELVTSEIDETTDIDQNDKQDLQILVENSYLIWDLAEAYLNSFAKATGFFLCQ</sequence>
<dbReference type="Proteomes" id="UP000789901">
    <property type="component" value="Unassembled WGS sequence"/>
</dbReference>
<reference evidence="1 2" key="1">
    <citation type="submission" date="2021-06" db="EMBL/GenBank/DDBJ databases">
        <authorList>
            <person name="Kallberg Y."/>
            <person name="Tangrot J."/>
            <person name="Rosling A."/>
        </authorList>
    </citation>
    <scope>NUCLEOTIDE SEQUENCE [LARGE SCALE GENOMIC DNA]</scope>
    <source>
        <strain evidence="1 2">120-4 pot B 10/14</strain>
    </source>
</reference>
<gene>
    <name evidence="1" type="ORF">GMARGA_LOCUS9240</name>
</gene>
<accession>A0ABN7UPU9</accession>
<organism evidence="1 2">
    <name type="scientific">Gigaspora margarita</name>
    <dbReference type="NCBI Taxonomy" id="4874"/>
    <lineage>
        <taxon>Eukaryota</taxon>
        <taxon>Fungi</taxon>
        <taxon>Fungi incertae sedis</taxon>
        <taxon>Mucoromycota</taxon>
        <taxon>Glomeromycotina</taxon>
        <taxon>Glomeromycetes</taxon>
        <taxon>Diversisporales</taxon>
        <taxon>Gigasporaceae</taxon>
        <taxon>Gigaspora</taxon>
    </lineage>
</organism>
<feature type="non-terminal residue" evidence="1">
    <location>
        <position position="1"/>
    </location>
</feature>
<proteinExistence type="predicted"/>
<name>A0ABN7UPU9_GIGMA</name>
<protein>
    <submittedName>
        <fullName evidence="1">16979_t:CDS:1</fullName>
    </submittedName>
</protein>
<dbReference type="EMBL" id="CAJVQB010004908">
    <property type="protein sequence ID" value="CAG8648785.1"/>
    <property type="molecule type" value="Genomic_DNA"/>
</dbReference>
<evidence type="ECO:0000313" key="1">
    <source>
        <dbReference type="EMBL" id="CAG8648785.1"/>
    </source>
</evidence>